<dbReference type="GO" id="GO:0015026">
    <property type="term" value="F:coreceptor activity"/>
    <property type="evidence" value="ECO:0007669"/>
    <property type="project" value="TreeGrafter"/>
</dbReference>
<feature type="domain" description="TNFR-Cys" evidence="16">
    <location>
        <begin position="23"/>
        <end position="56"/>
    </location>
</feature>
<dbReference type="GO" id="GO:0005035">
    <property type="term" value="F:death receptor activity"/>
    <property type="evidence" value="ECO:0007669"/>
    <property type="project" value="TreeGrafter"/>
</dbReference>
<dbReference type="Gene3D" id="2.10.50.10">
    <property type="entry name" value="Tumor Necrosis Factor Receptor, subunit A, domain 2"/>
    <property type="match status" value="3"/>
</dbReference>
<sequence>MEVRRATLVLCLLLLAKVFADQDCESGLHTSQGECCELCPPGLGVTASCAASNTKCEPCRAGVTFSSVSSATGQCQPCRTCPERMQMVSACTPAKDTGCECTRGYYQHEANGSIQCIPCRACRQGYGASVACSPLRNTECEVCPKGFYSEEISSSSPCSPCQKECNESEVMIHDCSPLSNTVCMVKELLILKRDEGDGHKTNQRRPSEAESSSTSPGSPEFIPQEDSKNIIPVYCSILAAVVVGLLAYVAFKCWSTCKQKKQLAKARAGELGTSPEGEKLHSDSGVFLDTHSLQEQHQLNKVNKTEPNFYIGLPPHKHDEVEQLLRDSGRGKDWQRLASLLGYKEESIDVFGHGEDPVHTLLSDWSSKDGGTLDVLCAALVNMGRADVVENLKSTAEASSVV</sequence>
<comment type="caution">
    <text evidence="11">Lacks conserved residue(s) required for the propagation of feature annotation.</text>
</comment>
<dbReference type="Gene3D" id="1.10.533.10">
    <property type="entry name" value="Death Domain, Fas"/>
    <property type="match status" value="1"/>
</dbReference>
<evidence type="ECO:0000256" key="8">
    <source>
        <dbReference type="ARBA" id="ARBA00023136"/>
    </source>
</evidence>
<keyword evidence="3 13" id="KW-0812">Transmembrane</keyword>
<keyword evidence="17" id="KW-1185">Reference proteome</keyword>
<dbReference type="Pfam" id="PF00020">
    <property type="entry name" value="TNFR_c6"/>
    <property type="match status" value="3"/>
</dbReference>
<evidence type="ECO:0000256" key="3">
    <source>
        <dbReference type="ARBA" id="ARBA00022692"/>
    </source>
</evidence>
<dbReference type="InterPro" id="IPR011029">
    <property type="entry name" value="DEATH-like_dom_sf"/>
</dbReference>
<protein>
    <submittedName>
        <fullName evidence="18">Tumor necrosis factor receptor superfamily member 16-like</fullName>
    </submittedName>
</protein>
<dbReference type="PANTHER" id="PTHR46605:SF1">
    <property type="entry name" value="DEATH DOMAIN-CONTAINING MEMBRANE PROTEIN NRADD"/>
    <property type="match status" value="1"/>
</dbReference>
<evidence type="ECO:0000256" key="5">
    <source>
        <dbReference type="ARBA" id="ARBA00022729"/>
    </source>
</evidence>
<evidence type="ECO:0000313" key="17">
    <source>
        <dbReference type="Proteomes" id="UP000515159"/>
    </source>
</evidence>
<feature type="disulfide bond" evidence="11">
    <location>
        <begin position="101"/>
        <end position="116"/>
    </location>
</feature>
<feature type="signal peptide" evidence="14">
    <location>
        <begin position="1"/>
        <end position="20"/>
    </location>
</feature>
<dbReference type="GO" id="GO:0007266">
    <property type="term" value="P:Rho protein signal transduction"/>
    <property type="evidence" value="ECO:0007669"/>
    <property type="project" value="TreeGrafter"/>
</dbReference>
<evidence type="ECO:0000256" key="1">
    <source>
        <dbReference type="ARBA" id="ARBA00004162"/>
    </source>
</evidence>
<dbReference type="InterPro" id="IPR041448">
    <property type="entry name" value="TNFR16_TM"/>
</dbReference>
<evidence type="ECO:0000256" key="13">
    <source>
        <dbReference type="SAM" id="Phobius"/>
    </source>
</evidence>
<dbReference type="Proteomes" id="UP000515159">
    <property type="component" value="Chromosome 2"/>
</dbReference>
<dbReference type="KEGG" id="gsh:117354406"/>
<feature type="compositionally biased region" description="Low complexity" evidence="12">
    <location>
        <begin position="209"/>
        <end position="220"/>
    </location>
</feature>
<dbReference type="RefSeq" id="XP_033787782.1">
    <property type="nucleotide sequence ID" value="XM_033931891.1"/>
</dbReference>
<dbReference type="PROSITE" id="PS50017">
    <property type="entry name" value="DEATH_DOMAIN"/>
    <property type="match status" value="1"/>
</dbReference>
<dbReference type="GO" id="GO:0048406">
    <property type="term" value="F:nerve growth factor binding"/>
    <property type="evidence" value="ECO:0007669"/>
    <property type="project" value="TreeGrafter"/>
</dbReference>
<feature type="disulfide bond" evidence="11">
    <location>
        <begin position="143"/>
        <end position="158"/>
    </location>
</feature>
<reference evidence="18" key="1">
    <citation type="submission" date="2025-08" db="UniProtKB">
        <authorList>
            <consortium name="RefSeq"/>
        </authorList>
    </citation>
    <scope>IDENTIFICATION</scope>
</reference>
<dbReference type="SMART" id="SM00005">
    <property type="entry name" value="DEATH"/>
    <property type="match status" value="1"/>
</dbReference>
<evidence type="ECO:0000256" key="11">
    <source>
        <dbReference type="PROSITE-ProRule" id="PRU00206"/>
    </source>
</evidence>
<name>A0A6P8PG70_GEOSA</name>
<keyword evidence="8 13" id="KW-0472">Membrane</keyword>
<feature type="repeat" description="TNFR-Cys" evidence="11">
    <location>
        <begin position="100"/>
        <end position="140"/>
    </location>
</feature>
<feature type="disulfide bond" evidence="11">
    <location>
        <begin position="81"/>
        <end position="99"/>
    </location>
</feature>
<organism evidence="17 18">
    <name type="scientific">Geotrypetes seraphini</name>
    <name type="common">Gaboon caecilian</name>
    <name type="synonym">Caecilia seraphini</name>
    <dbReference type="NCBI Taxonomy" id="260995"/>
    <lineage>
        <taxon>Eukaryota</taxon>
        <taxon>Metazoa</taxon>
        <taxon>Chordata</taxon>
        <taxon>Craniata</taxon>
        <taxon>Vertebrata</taxon>
        <taxon>Euteleostomi</taxon>
        <taxon>Amphibia</taxon>
        <taxon>Gymnophiona</taxon>
        <taxon>Geotrypetes</taxon>
    </lineage>
</organism>
<dbReference type="Pfam" id="PF00531">
    <property type="entry name" value="Death"/>
    <property type="match status" value="1"/>
</dbReference>
<dbReference type="PANTHER" id="PTHR46605">
    <property type="entry name" value="TUMOR NECROSIS FACTOR RECEPTOR"/>
    <property type="match status" value="1"/>
</dbReference>
<evidence type="ECO:0000313" key="18">
    <source>
        <dbReference type="RefSeq" id="XP_033787782.1"/>
    </source>
</evidence>
<comment type="subcellular location">
    <subcellularLocation>
        <location evidence="1">Cell membrane</location>
        <topology evidence="1">Single-pass membrane protein</topology>
    </subcellularLocation>
</comment>
<dbReference type="SUPFAM" id="SSF47986">
    <property type="entry name" value="DEATH domain"/>
    <property type="match status" value="1"/>
</dbReference>
<feature type="disulfide bond" evidence="11">
    <location>
        <begin position="165"/>
        <end position="183"/>
    </location>
</feature>
<feature type="disulfide bond" evidence="11">
    <location>
        <begin position="36"/>
        <end position="49"/>
    </location>
</feature>
<dbReference type="PRINTS" id="PR01966">
    <property type="entry name" value="TNFACTORR16"/>
</dbReference>
<dbReference type="Gene3D" id="6.10.250.1780">
    <property type="match status" value="1"/>
</dbReference>
<evidence type="ECO:0000256" key="2">
    <source>
        <dbReference type="ARBA" id="ARBA00022475"/>
    </source>
</evidence>
<feature type="compositionally biased region" description="Basic and acidic residues" evidence="12">
    <location>
        <begin position="194"/>
        <end position="208"/>
    </location>
</feature>
<evidence type="ECO:0000256" key="14">
    <source>
        <dbReference type="SAM" id="SignalP"/>
    </source>
</evidence>
<evidence type="ECO:0000256" key="4">
    <source>
        <dbReference type="ARBA" id="ARBA00022703"/>
    </source>
</evidence>
<feature type="region of interest" description="Disordered" evidence="12">
    <location>
        <begin position="194"/>
        <end position="223"/>
    </location>
</feature>
<feature type="disulfide bond" evidence="11">
    <location>
        <begin position="119"/>
        <end position="132"/>
    </location>
</feature>
<evidence type="ECO:0000256" key="7">
    <source>
        <dbReference type="ARBA" id="ARBA00022989"/>
    </source>
</evidence>
<dbReference type="InterPro" id="IPR022325">
    <property type="entry name" value="TNFR_16"/>
</dbReference>
<feature type="domain" description="Death" evidence="15">
    <location>
        <begin position="331"/>
        <end position="396"/>
    </location>
</feature>
<feature type="disulfide bond" evidence="11">
    <location>
        <begin position="122"/>
        <end position="140"/>
    </location>
</feature>
<keyword evidence="5 14" id="KW-0732">Signal</keyword>
<keyword evidence="6" id="KW-0677">Repeat</keyword>
<keyword evidence="9 11" id="KW-1015">Disulfide bond</keyword>
<evidence type="ECO:0000256" key="6">
    <source>
        <dbReference type="ARBA" id="ARBA00022737"/>
    </source>
</evidence>
<evidence type="ECO:0000256" key="10">
    <source>
        <dbReference type="ARBA" id="ARBA00023180"/>
    </source>
</evidence>
<gene>
    <name evidence="18" type="primary">LOC117354406</name>
</gene>
<dbReference type="PROSITE" id="PS00652">
    <property type="entry name" value="TNFR_NGFR_1"/>
    <property type="match status" value="1"/>
</dbReference>
<dbReference type="PROSITE" id="PS50050">
    <property type="entry name" value="TNFR_NGFR_2"/>
    <property type="match status" value="4"/>
</dbReference>
<evidence type="ECO:0000259" key="16">
    <source>
        <dbReference type="PROSITE" id="PS50050"/>
    </source>
</evidence>
<dbReference type="GO" id="GO:0006915">
    <property type="term" value="P:apoptotic process"/>
    <property type="evidence" value="ECO:0007669"/>
    <property type="project" value="UniProtKB-KW"/>
</dbReference>
<dbReference type="InterPro" id="IPR001368">
    <property type="entry name" value="TNFR/NGFR_Cys_rich_reg"/>
</dbReference>
<dbReference type="InParanoid" id="A0A6P8PG70"/>
<dbReference type="GO" id="GO:0009986">
    <property type="term" value="C:cell surface"/>
    <property type="evidence" value="ECO:0007669"/>
    <property type="project" value="TreeGrafter"/>
</dbReference>
<dbReference type="InterPro" id="IPR052302">
    <property type="entry name" value="Neurotrophin_rcpt-DD"/>
</dbReference>
<dbReference type="Pfam" id="PF18422">
    <property type="entry name" value="TNFR_16_TM"/>
    <property type="match status" value="1"/>
</dbReference>
<dbReference type="GeneID" id="117354406"/>
<feature type="transmembrane region" description="Helical" evidence="13">
    <location>
        <begin position="231"/>
        <end position="251"/>
    </location>
</feature>
<feature type="repeat" description="TNFR-Cys" evidence="11">
    <location>
        <begin position="58"/>
        <end position="99"/>
    </location>
</feature>
<keyword evidence="4" id="KW-0053">Apoptosis</keyword>
<feature type="repeat" description="TNFR-Cys" evidence="11">
    <location>
        <begin position="142"/>
        <end position="183"/>
    </location>
</feature>
<feature type="chain" id="PRO_5028144863" evidence="14">
    <location>
        <begin position="21"/>
        <end position="402"/>
    </location>
</feature>
<dbReference type="SMART" id="SM00208">
    <property type="entry name" value="TNFR"/>
    <property type="match status" value="4"/>
</dbReference>
<feature type="domain" description="TNFR-Cys" evidence="16">
    <location>
        <begin position="100"/>
        <end position="140"/>
    </location>
</feature>
<dbReference type="InterPro" id="IPR000488">
    <property type="entry name" value="Death_dom"/>
</dbReference>
<keyword evidence="10" id="KW-0325">Glycoprotein</keyword>
<dbReference type="SUPFAM" id="SSF57586">
    <property type="entry name" value="TNF receptor-like"/>
    <property type="match status" value="3"/>
</dbReference>
<keyword evidence="7 13" id="KW-1133">Transmembrane helix</keyword>
<proteinExistence type="predicted"/>
<evidence type="ECO:0000256" key="9">
    <source>
        <dbReference type="ARBA" id="ARBA00023157"/>
    </source>
</evidence>
<feature type="domain" description="TNFR-Cys" evidence="16">
    <location>
        <begin position="142"/>
        <end position="183"/>
    </location>
</feature>
<dbReference type="AlphaFoldDB" id="A0A6P8PG70"/>
<evidence type="ECO:0000259" key="15">
    <source>
        <dbReference type="PROSITE" id="PS50017"/>
    </source>
</evidence>
<accession>A0A6P8PG70</accession>
<feature type="repeat" description="TNFR-Cys" evidence="11">
    <location>
        <begin position="23"/>
        <end position="56"/>
    </location>
</feature>
<feature type="disulfide bond" evidence="11">
    <location>
        <begin position="78"/>
        <end position="91"/>
    </location>
</feature>
<keyword evidence="2" id="KW-1003">Cell membrane</keyword>
<feature type="domain" description="TNFR-Cys" evidence="16">
    <location>
        <begin position="58"/>
        <end position="99"/>
    </location>
</feature>
<dbReference type="CDD" id="cd08311">
    <property type="entry name" value="Death_p75NR"/>
    <property type="match status" value="1"/>
</dbReference>
<dbReference type="OrthoDB" id="10061577at2759"/>
<dbReference type="GO" id="GO:0005886">
    <property type="term" value="C:plasma membrane"/>
    <property type="evidence" value="ECO:0007669"/>
    <property type="project" value="UniProtKB-SubCell"/>
</dbReference>
<evidence type="ECO:0000256" key="12">
    <source>
        <dbReference type="SAM" id="MobiDB-lite"/>
    </source>
</evidence>